<dbReference type="InterPro" id="IPR007168">
    <property type="entry name" value="Phageshock_PspC_N"/>
</dbReference>
<dbReference type="AlphaFoldDB" id="A0A6A0BBK3"/>
<keyword evidence="5 7" id="KW-0472">Membrane</keyword>
<keyword evidence="10" id="KW-1185">Reference proteome</keyword>
<dbReference type="GO" id="GO:0005886">
    <property type="term" value="C:plasma membrane"/>
    <property type="evidence" value="ECO:0007669"/>
    <property type="project" value="UniProtKB-SubCell"/>
</dbReference>
<dbReference type="RefSeq" id="WP_172357463.1">
    <property type="nucleotide sequence ID" value="NZ_BLLH01000010.1"/>
</dbReference>
<feature type="compositionally biased region" description="Acidic residues" evidence="6">
    <location>
        <begin position="97"/>
        <end position="107"/>
    </location>
</feature>
<proteinExistence type="predicted"/>
<dbReference type="EMBL" id="BLLH01000010">
    <property type="protein sequence ID" value="GFH41217.1"/>
    <property type="molecule type" value="Genomic_DNA"/>
</dbReference>
<dbReference type="Proteomes" id="UP000475928">
    <property type="component" value="Unassembled WGS sequence"/>
</dbReference>
<feature type="transmembrane region" description="Helical" evidence="7">
    <location>
        <begin position="37"/>
        <end position="61"/>
    </location>
</feature>
<dbReference type="Pfam" id="PF04024">
    <property type="entry name" value="PspC"/>
    <property type="match status" value="1"/>
</dbReference>
<accession>A0A6A0BBK3</accession>
<comment type="subcellular location">
    <subcellularLocation>
        <location evidence="1">Cell membrane</location>
        <topology evidence="1">Single-pass membrane protein</topology>
    </subcellularLocation>
</comment>
<feature type="region of interest" description="Disordered" evidence="6">
    <location>
        <begin position="71"/>
        <end position="107"/>
    </location>
</feature>
<evidence type="ECO:0000313" key="10">
    <source>
        <dbReference type="Proteomes" id="UP000475928"/>
    </source>
</evidence>
<evidence type="ECO:0000256" key="2">
    <source>
        <dbReference type="ARBA" id="ARBA00022475"/>
    </source>
</evidence>
<keyword evidence="4 7" id="KW-1133">Transmembrane helix</keyword>
<evidence type="ECO:0000256" key="6">
    <source>
        <dbReference type="SAM" id="MobiDB-lite"/>
    </source>
</evidence>
<evidence type="ECO:0000313" key="9">
    <source>
        <dbReference type="EMBL" id="GFH41217.1"/>
    </source>
</evidence>
<dbReference type="PANTHER" id="PTHR33885">
    <property type="entry name" value="PHAGE SHOCK PROTEIN C"/>
    <property type="match status" value="1"/>
</dbReference>
<feature type="domain" description="Phage shock protein PspC N-terminal" evidence="8">
    <location>
        <begin position="3"/>
        <end position="63"/>
    </location>
</feature>
<name>A0A6A0BBK3_9LACT</name>
<keyword evidence="2" id="KW-1003">Cell membrane</keyword>
<comment type="caution">
    <text evidence="9">The sequence shown here is derived from an EMBL/GenBank/DDBJ whole genome shotgun (WGS) entry which is preliminary data.</text>
</comment>
<evidence type="ECO:0000256" key="3">
    <source>
        <dbReference type="ARBA" id="ARBA00022692"/>
    </source>
</evidence>
<evidence type="ECO:0000256" key="1">
    <source>
        <dbReference type="ARBA" id="ARBA00004162"/>
    </source>
</evidence>
<gene>
    <name evidence="9" type="ORF">Hs20B_16150</name>
</gene>
<evidence type="ECO:0000256" key="5">
    <source>
        <dbReference type="ARBA" id="ARBA00023136"/>
    </source>
</evidence>
<protein>
    <recommendedName>
        <fullName evidence="8">Phage shock protein PspC N-terminal domain-containing protein</fullName>
    </recommendedName>
</protein>
<evidence type="ECO:0000259" key="8">
    <source>
        <dbReference type="Pfam" id="PF04024"/>
    </source>
</evidence>
<dbReference type="PANTHER" id="PTHR33885:SF3">
    <property type="entry name" value="PHAGE SHOCK PROTEIN C"/>
    <property type="match status" value="1"/>
</dbReference>
<organism evidence="9 10">
    <name type="scientific">Pseudolactococcus insecticola</name>
    <dbReference type="NCBI Taxonomy" id="2709158"/>
    <lineage>
        <taxon>Bacteria</taxon>
        <taxon>Bacillati</taxon>
        <taxon>Bacillota</taxon>
        <taxon>Bacilli</taxon>
        <taxon>Lactobacillales</taxon>
        <taxon>Streptococcaceae</taxon>
        <taxon>Pseudolactococcus</taxon>
    </lineage>
</organism>
<keyword evidence="3 7" id="KW-0812">Transmembrane</keyword>
<evidence type="ECO:0000256" key="7">
    <source>
        <dbReference type="SAM" id="Phobius"/>
    </source>
</evidence>
<reference evidence="9 10" key="1">
    <citation type="submission" date="2020-02" db="EMBL/GenBank/DDBJ databases">
        <title>Draft genome sequence of Lactococcus sp. Hs20B0-1.</title>
        <authorList>
            <person name="Noda S."/>
            <person name="Yuki M."/>
            <person name="Ohkuma M."/>
        </authorList>
    </citation>
    <scope>NUCLEOTIDE SEQUENCE [LARGE SCALE GENOMIC DNA]</scope>
    <source>
        <strain evidence="9 10">Hs20B0-1</strain>
    </source>
</reference>
<evidence type="ECO:0000256" key="4">
    <source>
        <dbReference type="ARBA" id="ARBA00022989"/>
    </source>
</evidence>
<dbReference type="InterPro" id="IPR052027">
    <property type="entry name" value="PspC"/>
</dbReference>
<sequence>MAKQLTKSRQNKMVSGVIGGIGEYFNLSRDVITIIRIVYTVIALTSFGSLLLIYIIAAFIMPRQAPDMSGKQQDFAHFSGMSGNTKTETKKRKDVTPFDDDDDWSQF</sequence>